<dbReference type="Proteomes" id="UP001159427">
    <property type="component" value="Unassembled WGS sequence"/>
</dbReference>
<keyword evidence="3" id="KW-1185">Reference proteome</keyword>
<keyword evidence="1" id="KW-1133">Transmembrane helix</keyword>
<protein>
    <submittedName>
        <fullName evidence="2">Uncharacterized protein</fullName>
    </submittedName>
</protein>
<proteinExistence type="predicted"/>
<keyword evidence="1" id="KW-0472">Membrane</keyword>
<name>A0ABN8SXH8_9CNID</name>
<feature type="transmembrane region" description="Helical" evidence="1">
    <location>
        <begin position="90"/>
        <end position="111"/>
    </location>
</feature>
<evidence type="ECO:0000313" key="3">
    <source>
        <dbReference type="Proteomes" id="UP001159427"/>
    </source>
</evidence>
<feature type="transmembrane region" description="Helical" evidence="1">
    <location>
        <begin position="24"/>
        <end position="44"/>
    </location>
</feature>
<accession>A0ABN8SXH8</accession>
<reference evidence="2 3" key="1">
    <citation type="submission" date="2022-05" db="EMBL/GenBank/DDBJ databases">
        <authorList>
            <consortium name="Genoscope - CEA"/>
            <person name="William W."/>
        </authorList>
    </citation>
    <scope>NUCLEOTIDE SEQUENCE [LARGE SCALE GENOMIC DNA]</scope>
</reference>
<keyword evidence="1" id="KW-0812">Transmembrane</keyword>
<feature type="transmembrane region" description="Helical" evidence="1">
    <location>
        <begin position="147"/>
        <end position="165"/>
    </location>
</feature>
<feature type="transmembrane region" description="Helical" evidence="1">
    <location>
        <begin position="123"/>
        <end position="141"/>
    </location>
</feature>
<gene>
    <name evidence="2" type="ORF">PEVE_00029266</name>
</gene>
<organism evidence="2 3">
    <name type="scientific">Porites evermanni</name>
    <dbReference type="NCBI Taxonomy" id="104178"/>
    <lineage>
        <taxon>Eukaryota</taxon>
        <taxon>Metazoa</taxon>
        <taxon>Cnidaria</taxon>
        <taxon>Anthozoa</taxon>
        <taxon>Hexacorallia</taxon>
        <taxon>Scleractinia</taxon>
        <taxon>Fungiina</taxon>
        <taxon>Poritidae</taxon>
        <taxon>Porites</taxon>
    </lineage>
</organism>
<feature type="transmembrane region" description="Helical" evidence="1">
    <location>
        <begin position="56"/>
        <end position="78"/>
    </location>
</feature>
<dbReference type="EMBL" id="CALNXI010004081">
    <property type="protein sequence ID" value="CAH3195032.1"/>
    <property type="molecule type" value="Genomic_DNA"/>
</dbReference>
<evidence type="ECO:0000256" key="1">
    <source>
        <dbReference type="SAM" id="Phobius"/>
    </source>
</evidence>
<evidence type="ECO:0000313" key="2">
    <source>
        <dbReference type="EMBL" id="CAH3195032.1"/>
    </source>
</evidence>
<comment type="caution">
    <text evidence="2">The sequence shown here is derived from an EMBL/GenBank/DDBJ whole genome shotgun (WGS) entry which is preliminary data.</text>
</comment>
<sequence>MWYYFVAHCAYHFTRWFPKDSRGAARLAVVLFALMFIIPQVYVIQLPPSSRTCDEPLLNISVAGIVFTFAMIAFAFLFAIMEPVPWQLKIAFHFFGFGSLILGMVLFASTFASELCQGYAPELYYLCLSFGIFALLTTGRFDTCVKLLSRFLVIMLPFWLMNYLWPDSVLNRRERRGICYEPVKCCTCLWHI</sequence>